<sequence length="321" mass="37703">MVMGLSEDLSEGYKASKVYLSEKEPFDFNTVENLIVFGDSLSTVETNFTDMTYTGENNAFGDDWPLQLLNLKEMVLWDFAVSGSVIDENILPVEADRYTFYIQFDLFKHKLIKHKEIYKCNWNSNNSLFAFWFGTNDILYMDRVKFKNFSNEMIKSVTNLYFNTLNELYELGARNFIFFNLHSLNKLPLKPEDYSVDSKTLQENCETLNSIIESNALKFHNNYKDTNVFVYNIKEEIDFIQNNYKQFNFISSNKSFYEEYLKDNNTDINNYIMTDDLHFTYKTHEIIAKDINTLLLSGSSSLFINIGLILMNVFLVIYILF</sequence>
<keyword evidence="2" id="KW-0812">Transmembrane</keyword>
<keyword evidence="1" id="KW-0732">Signal</keyword>
<reference evidence="3 4" key="2">
    <citation type="submission" date="2016-08" db="EMBL/GenBank/DDBJ databases">
        <title>Pervasive Adenine N6-methylation of Active Genes in Fungi.</title>
        <authorList>
            <consortium name="DOE Joint Genome Institute"/>
            <person name="Mondo S.J."/>
            <person name="Dannebaum R.O."/>
            <person name="Kuo R.C."/>
            <person name="Labutti K."/>
            <person name="Haridas S."/>
            <person name="Kuo A."/>
            <person name="Salamov A."/>
            <person name="Ahrendt S.R."/>
            <person name="Lipzen A."/>
            <person name="Sullivan W."/>
            <person name="Andreopoulos W.B."/>
            <person name="Clum A."/>
            <person name="Lindquist E."/>
            <person name="Daum C."/>
            <person name="Ramamoorthy G.K."/>
            <person name="Gryganskyi A."/>
            <person name="Culley D."/>
            <person name="Magnuson J.K."/>
            <person name="James T.Y."/>
            <person name="O'Malley M.A."/>
            <person name="Stajich J.E."/>
            <person name="Spatafora J.W."/>
            <person name="Visel A."/>
            <person name="Grigoriev I.V."/>
        </authorList>
    </citation>
    <scope>NUCLEOTIDE SEQUENCE [LARGE SCALE GENOMIC DNA]</scope>
    <source>
        <strain evidence="3 4">S4</strain>
    </source>
</reference>
<dbReference type="Pfam" id="PF00657">
    <property type="entry name" value="Lipase_GDSL"/>
    <property type="match status" value="1"/>
</dbReference>
<keyword evidence="2" id="KW-0472">Membrane</keyword>
<dbReference type="Proteomes" id="UP000193944">
    <property type="component" value="Unassembled WGS sequence"/>
</dbReference>
<dbReference type="SUPFAM" id="SSF52266">
    <property type="entry name" value="SGNH hydrolase"/>
    <property type="match status" value="1"/>
</dbReference>
<evidence type="ECO:0000256" key="2">
    <source>
        <dbReference type="SAM" id="Phobius"/>
    </source>
</evidence>
<comment type="caution">
    <text evidence="3">The sequence shown here is derived from an EMBL/GenBank/DDBJ whole genome shotgun (WGS) entry which is preliminary data.</text>
</comment>
<evidence type="ECO:0000313" key="3">
    <source>
        <dbReference type="EMBL" id="ORX75619.1"/>
    </source>
</evidence>
<dbReference type="Gene3D" id="3.40.50.1110">
    <property type="entry name" value="SGNH hydrolase"/>
    <property type="match status" value="1"/>
</dbReference>
<feature type="transmembrane region" description="Helical" evidence="2">
    <location>
        <begin position="302"/>
        <end position="320"/>
    </location>
</feature>
<keyword evidence="4" id="KW-1185">Reference proteome</keyword>
<accession>A0A1Y1WQ02</accession>
<dbReference type="OrthoDB" id="1600564at2759"/>
<dbReference type="InterPro" id="IPR050592">
    <property type="entry name" value="GDSL_lipolytic_enzyme"/>
</dbReference>
<reference evidence="3 4" key="1">
    <citation type="submission" date="2016-08" db="EMBL/GenBank/DDBJ databases">
        <title>A Parts List for Fungal Cellulosomes Revealed by Comparative Genomics.</title>
        <authorList>
            <consortium name="DOE Joint Genome Institute"/>
            <person name="Haitjema C.H."/>
            <person name="Gilmore S.P."/>
            <person name="Henske J.K."/>
            <person name="Solomon K.V."/>
            <person name="De Groot R."/>
            <person name="Kuo A."/>
            <person name="Mondo S.J."/>
            <person name="Salamov A.A."/>
            <person name="Labutti K."/>
            <person name="Zhao Z."/>
            <person name="Chiniquy J."/>
            <person name="Barry K."/>
            <person name="Brewer H.M."/>
            <person name="Purvine S.O."/>
            <person name="Wright A.T."/>
            <person name="Boxma B."/>
            <person name="Van Alen T."/>
            <person name="Hackstein J.H."/>
            <person name="Baker S.E."/>
            <person name="Grigoriev I.V."/>
            <person name="O'Malley M.A."/>
        </authorList>
    </citation>
    <scope>NUCLEOTIDE SEQUENCE [LARGE SCALE GENOMIC DNA]</scope>
    <source>
        <strain evidence="3 4">S4</strain>
    </source>
</reference>
<dbReference type="InterPro" id="IPR036514">
    <property type="entry name" value="SGNH_hydro_sf"/>
</dbReference>
<organism evidence="3 4">
    <name type="scientific">Anaeromyces robustus</name>
    <dbReference type="NCBI Taxonomy" id="1754192"/>
    <lineage>
        <taxon>Eukaryota</taxon>
        <taxon>Fungi</taxon>
        <taxon>Fungi incertae sedis</taxon>
        <taxon>Chytridiomycota</taxon>
        <taxon>Chytridiomycota incertae sedis</taxon>
        <taxon>Neocallimastigomycetes</taxon>
        <taxon>Neocallimastigales</taxon>
        <taxon>Neocallimastigaceae</taxon>
        <taxon>Anaeromyces</taxon>
    </lineage>
</organism>
<evidence type="ECO:0000313" key="4">
    <source>
        <dbReference type="Proteomes" id="UP000193944"/>
    </source>
</evidence>
<proteinExistence type="predicted"/>
<dbReference type="PANTHER" id="PTHR45642">
    <property type="entry name" value="GDSL ESTERASE/LIPASE EXL3"/>
    <property type="match status" value="1"/>
</dbReference>
<name>A0A1Y1WQ02_9FUNG</name>
<dbReference type="PANTHER" id="PTHR45642:SF139">
    <property type="entry name" value="SGNH HYDROLASE-TYPE ESTERASE DOMAIN-CONTAINING PROTEIN"/>
    <property type="match status" value="1"/>
</dbReference>
<keyword evidence="2" id="KW-1133">Transmembrane helix</keyword>
<dbReference type="AlphaFoldDB" id="A0A1Y1WQ02"/>
<dbReference type="InterPro" id="IPR001087">
    <property type="entry name" value="GDSL"/>
</dbReference>
<dbReference type="EMBL" id="MCFG01000347">
    <property type="protein sequence ID" value="ORX75619.1"/>
    <property type="molecule type" value="Genomic_DNA"/>
</dbReference>
<evidence type="ECO:0000256" key="1">
    <source>
        <dbReference type="ARBA" id="ARBA00022729"/>
    </source>
</evidence>
<gene>
    <name evidence="3" type="ORF">BCR32DRAFT_296800</name>
</gene>
<protein>
    <recommendedName>
        <fullName evidence="5">Carbohydrate esterase family 16 protein</fullName>
    </recommendedName>
</protein>
<dbReference type="STRING" id="1754192.A0A1Y1WQ02"/>
<dbReference type="GO" id="GO:0016788">
    <property type="term" value="F:hydrolase activity, acting on ester bonds"/>
    <property type="evidence" value="ECO:0007669"/>
    <property type="project" value="InterPro"/>
</dbReference>
<evidence type="ECO:0008006" key="5">
    <source>
        <dbReference type="Google" id="ProtNLM"/>
    </source>
</evidence>